<gene>
    <name evidence="3" type="ORF">AVDCRST_MAG82-2200</name>
</gene>
<dbReference type="PANTHER" id="PTHR35333">
    <property type="entry name" value="BETA-LACTAMASE"/>
    <property type="match status" value="1"/>
</dbReference>
<dbReference type="Gene3D" id="3.40.710.10">
    <property type="entry name" value="DD-peptidase/beta-lactamase superfamily"/>
    <property type="match status" value="1"/>
</dbReference>
<name>A0A6J4Q3K9_9ACTN</name>
<organism evidence="3">
    <name type="scientific">uncultured Rubrobacteraceae bacterium</name>
    <dbReference type="NCBI Taxonomy" id="349277"/>
    <lineage>
        <taxon>Bacteria</taxon>
        <taxon>Bacillati</taxon>
        <taxon>Actinomycetota</taxon>
        <taxon>Rubrobacteria</taxon>
        <taxon>Rubrobacterales</taxon>
        <taxon>Rubrobacteraceae</taxon>
        <taxon>environmental samples</taxon>
    </lineage>
</organism>
<evidence type="ECO:0000313" key="3">
    <source>
        <dbReference type="EMBL" id="CAA9432222.1"/>
    </source>
</evidence>
<feature type="domain" description="Beta-lactamase class A catalytic" evidence="2">
    <location>
        <begin position="98"/>
        <end position="292"/>
    </location>
</feature>
<dbReference type="GO" id="GO:0046677">
    <property type="term" value="P:response to antibiotic"/>
    <property type="evidence" value="ECO:0007669"/>
    <property type="project" value="InterPro"/>
</dbReference>
<evidence type="ECO:0000259" key="2">
    <source>
        <dbReference type="Pfam" id="PF13354"/>
    </source>
</evidence>
<protein>
    <recommendedName>
        <fullName evidence="2">Beta-lactamase class A catalytic domain-containing protein</fullName>
    </recommendedName>
</protein>
<evidence type="ECO:0000256" key="1">
    <source>
        <dbReference type="SAM" id="MobiDB-lite"/>
    </source>
</evidence>
<dbReference type="InterPro" id="IPR045155">
    <property type="entry name" value="Beta-lactam_cat"/>
</dbReference>
<proteinExistence type="predicted"/>
<dbReference type="EMBL" id="CADCVA010000297">
    <property type="protein sequence ID" value="CAA9432222.1"/>
    <property type="molecule type" value="Genomic_DNA"/>
</dbReference>
<dbReference type="SUPFAM" id="SSF56601">
    <property type="entry name" value="beta-lactamase/transpeptidase-like"/>
    <property type="match status" value="1"/>
</dbReference>
<accession>A0A6J4Q3K9</accession>
<reference evidence="3" key="1">
    <citation type="submission" date="2020-02" db="EMBL/GenBank/DDBJ databases">
        <authorList>
            <person name="Meier V. D."/>
        </authorList>
    </citation>
    <scope>NUCLEOTIDE SEQUENCE</scope>
    <source>
        <strain evidence="3">AVDCRST_MAG82</strain>
    </source>
</reference>
<dbReference type="InterPro" id="IPR000871">
    <property type="entry name" value="Beta-lactam_class-A"/>
</dbReference>
<dbReference type="AlphaFoldDB" id="A0A6J4Q3K9"/>
<dbReference type="GO" id="GO:0008800">
    <property type="term" value="F:beta-lactamase activity"/>
    <property type="evidence" value="ECO:0007669"/>
    <property type="project" value="InterPro"/>
</dbReference>
<dbReference type="Pfam" id="PF13354">
    <property type="entry name" value="Beta-lactamase2"/>
    <property type="match status" value="1"/>
</dbReference>
<sequence>MALPLLIGLAVGLLFLLASTQEGPVARLEVPAVEPTPEAPSAKDSSPGPRPDSQASSQTDPEAGGGATRVEAELTRKKKEPLRGELERVAQTYPATYGVVIFDPSTGESVAMGADERFVAASLGKLPVLMALYRAAAAGQVDLDDEISMQASDVQAYGTGVLYTYPIGHTMTLRECANYLIKKSDNTAWKMLDRYLGRDYVRAELYSVGARSTEYWIPNTTTPNDVLLMLQKVSDPSYTTPDLSAEMLAVMTNTDFEDRLPQPLPEGTRVSHKIGYYGSTFADAGVIFPEGARDAEDAYYVVVMASDTGLSTSRTATQEMSLAAYRILSEPAQPTRNAPDGEAQGS</sequence>
<feature type="region of interest" description="Disordered" evidence="1">
    <location>
        <begin position="30"/>
        <end position="70"/>
    </location>
</feature>
<dbReference type="PANTHER" id="PTHR35333:SF3">
    <property type="entry name" value="BETA-LACTAMASE-TYPE TRANSPEPTIDASE FOLD CONTAINING PROTEIN"/>
    <property type="match status" value="1"/>
</dbReference>
<dbReference type="GO" id="GO:0030655">
    <property type="term" value="P:beta-lactam antibiotic catabolic process"/>
    <property type="evidence" value="ECO:0007669"/>
    <property type="project" value="InterPro"/>
</dbReference>
<feature type="compositionally biased region" description="Low complexity" evidence="1">
    <location>
        <begin position="30"/>
        <end position="40"/>
    </location>
</feature>
<dbReference type="InterPro" id="IPR012338">
    <property type="entry name" value="Beta-lactam/transpept-like"/>
</dbReference>